<dbReference type="SMART" id="SM00129">
    <property type="entry name" value="KISc"/>
    <property type="match status" value="1"/>
</dbReference>
<dbReference type="InterPro" id="IPR036961">
    <property type="entry name" value="Kinesin_motor_dom_sf"/>
</dbReference>
<keyword evidence="1 8" id="KW-0493">Microtubule</keyword>
<keyword evidence="11" id="KW-1185">Reference proteome</keyword>
<keyword evidence="4 7" id="KW-0067">ATP-binding</keyword>
<name>A0ABP0VQ64_9BRYO</name>
<dbReference type="InterPro" id="IPR000445">
    <property type="entry name" value="HhH_motif"/>
</dbReference>
<evidence type="ECO:0000256" key="3">
    <source>
        <dbReference type="ARBA" id="ARBA00022763"/>
    </source>
</evidence>
<dbReference type="SUPFAM" id="SSF47781">
    <property type="entry name" value="RuvA domain 2-like"/>
    <property type="match status" value="1"/>
</dbReference>
<evidence type="ECO:0000313" key="10">
    <source>
        <dbReference type="EMBL" id="CAK9256624.1"/>
    </source>
</evidence>
<sequence length="683" mass="75837">MMTPKQQQQILGFHTPRVRGAPLSCQGGMMASRVPKNGDDAKVRVVVRVRPYLDVELRSDDELVPCAEILKSWDGEDMLRISDKKTSRTESYKLDACYDEKESIATIFAAEVEPILPTIFRGFNATIFAYGATGSGKTHTMEGGVNQPGLMPLALERIVEMAEVRGSKVEVSFFEVYMDRCYDLLEPKEADITVLDDGHGRIQLRGLAQVQIDNIEDFHDLFQDGCTRRRSGHTGLNDVSSRSHSILSVIVTSNDMDNPNTEFCGKLNLIDLAGNENNRRSGNEGVRLAESTAINQSLFVLSNVINALNANEQWVPYRDCKLTRILQDSLGGTSRAVMVACLNPGNYQENSATLSMAARSRQVVNRLHFDHEEEARKEKMDMEAKLKAWRESKCKTSAKATTIRPSPLCLKNPLTPAPSRLCFFQSSPERTIAGKTIPMSGPSYETPLAQMKMNVDASYQANRDPGPNVTIRQQFSSSIFSGADEEKENNFEAMFPPLSSVVGSPPLSTRLKNLCQRMRALSPLPSNLSRLPEHEETACHSKCKKLSNFSTPNQVATCESSSPLQLSKAVLSDTITPSPQNVSLLDSVCHTGTPFERFSKGNPTLQRTLVKDYLELLNTADKDELLQLKGIGPKRAAEIMRLRENSPEPLKHFDDLQKIGLSERQAHAIFNTNVVRQVVYPPA</sequence>
<dbReference type="PROSITE" id="PS00411">
    <property type="entry name" value="KINESIN_MOTOR_1"/>
    <property type="match status" value="1"/>
</dbReference>
<gene>
    <name evidence="10" type="ORF">CSSPJE1EN1_LOCUS2102</name>
</gene>
<keyword evidence="3" id="KW-0227">DNA damage</keyword>
<keyword evidence="5 7" id="KW-0505">Motor protein</keyword>
<dbReference type="EMBL" id="OZ020105">
    <property type="protein sequence ID" value="CAK9256624.1"/>
    <property type="molecule type" value="Genomic_DNA"/>
</dbReference>
<dbReference type="PRINTS" id="PR00380">
    <property type="entry name" value="KINESINHEAVY"/>
</dbReference>
<keyword evidence="6" id="KW-0234">DNA repair</keyword>
<evidence type="ECO:0000259" key="9">
    <source>
        <dbReference type="PROSITE" id="PS50067"/>
    </source>
</evidence>
<feature type="domain" description="Kinesin motor" evidence="9">
    <location>
        <begin position="42"/>
        <end position="363"/>
    </location>
</feature>
<protein>
    <recommendedName>
        <fullName evidence="8">Kinesin-like protein</fullName>
    </recommendedName>
</protein>
<dbReference type="InterPro" id="IPR019821">
    <property type="entry name" value="Kinesin_motor_CS"/>
</dbReference>
<accession>A0ABP0VQ64</accession>
<comment type="similarity">
    <text evidence="7 8">Belongs to the TRAFAC class myosin-kinesin ATPase superfamily. Kinesin family.</text>
</comment>
<dbReference type="Gene3D" id="1.10.150.280">
    <property type="entry name" value="AF1531-like domain"/>
    <property type="match status" value="1"/>
</dbReference>
<evidence type="ECO:0000313" key="11">
    <source>
        <dbReference type="Proteomes" id="UP001497444"/>
    </source>
</evidence>
<dbReference type="Proteomes" id="UP001497444">
    <property type="component" value="Chromosome 10"/>
</dbReference>
<dbReference type="PANTHER" id="PTHR47969">
    <property type="entry name" value="CHROMOSOME-ASSOCIATED KINESIN KIF4A-RELATED"/>
    <property type="match status" value="1"/>
</dbReference>
<feature type="binding site" evidence="7">
    <location>
        <begin position="131"/>
        <end position="138"/>
    </location>
    <ligand>
        <name>ATP</name>
        <dbReference type="ChEBI" id="CHEBI:30616"/>
    </ligand>
</feature>
<dbReference type="PROSITE" id="PS50067">
    <property type="entry name" value="KINESIN_MOTOR_2"/>
    <property type="match status" value="1"/>
</dbReference>
<dbReference type="InterPro" id="IPR027417">
    <property type="entry name" value="P-loop_NTPase"/>
</dbReference>
<dbReference type="InterPro" id="IPR001752">
    <property type="entry name" value="Kinesin_motor_dom"/>
</dbReference>
<dbReference type="PANTHER" id="PTHR47969:SF9">
    <property type="entry name" value="KINESIN-LIKE PROTEIN"/>
    <property type="match status" value="1"/>
</dbReference>
<proteinExistence type="inferred from homology"/>
<organism evidence="10 11">
    <name type="scientific">Sphagnum jensenii</name>
    <dbReference type="NCBI Taxonomy" id="128206"/>
    <lineage>
        <taxon>Eukaryota</taxon>
        <taxon>Viridiplantae</taxon>
        <taxon>Streptophyta</taxon>
        <taxon>Embryophyta</taxon>
        <taxon>Bryophyta</taxon>
        <taxon>Sphagnophytina</taxon>
        <taxon>Sphagnopsida</taxon>
        <taxon>Sphagnales</taxon>
        <taxon>Sphagnaceae</taxon>
        <taxon>Sphagnum</taxon>
    </lineage>
</organism>
<dbReference type="Pfam" id="PF00225">
    <property type="entry name" value="Kinesin"/>
    <property type="match status" value="1"/>
</dbReference>
<keyword evidence="2 7" id="KW-0547">Nucleotide-binding</keyword>
<evidence type="ECO:0000256" key="2">
    <source>
        <dbReference type="ARBA" id="ARBA00022741"/>
    </source>
</evidence>
<evidence type="ECO:0000256" key="1">
    <source>
        <dbReference type="ARBA" id="ARBA00022701"/>
    </source>
</evidence>
<dbReference type="Gene3D" id="3.40.850.10">
    <property type="entry name" value="Kinesin motor domain"/>
    <property type="match status" value="1"/>
</dbReference>
<evidence type="ECO:0000256" key="5">
    <source>
        <dbReference type="ARBA" id="ARBA00023175"/>
    </source>
</evidence>
<dbReference type="SUPFAM" id="SSF52540">
    <property type="entry name" value="P-loop containing nucleoside triphosphate hydrolases"/>
    <property type="match status" value="1"/>
</dbReference>
<evidence type="ECO:0000256" key="8">
    <source>
        <dbReference type="RuleBase" id="RU000394"/>
    </source>
</evidence>
<dbReference type="Pfam" id="PF00633">
    <property type="entry name" value="HHH"/>
    <property type="match status" value="1"/>
</dbReference>
<dbReference type="InterPro" id="IPR010994">
    <property type="entry name" value="RuvA_2-like"/>
</dbReference>
<evidence type="ECO:0000256" key="7">
    <source>
        <dbReference type="PROSITE-ProRule" id="PRU00283"/>
    </source>
</evidence>
<dbReference type="InterPro" id="IPR027640">
    <property type="entry name" value="Kinesin-like_fam"/>
</dbReference>
<evidence type="ECO:0000256" key="4">
    <source>
        <dbReference type="ARBA" id="ARBA00022840"/>
    </source>
</evidence>
<reference evidence="10" key="1">
    <citation type="submission" date="2024-02" db="EMBL/GenBank/DDBJ databases">
        <authorList>
            <consortium name="ELIXIR-Norway"/>
            <consortium name="Elixir Norway"/>
        </authorList>
    </citation>
    <scope>NUCLEOTIDE SEQUENCE</scope>
</reference>
<evidence type="ECO:0000256" key="6">
    <source>
        <dbReference type="ARBA" id="ARBA00023204"/>
    </source>
</evidence>